<name>A0A1Y2LY68_EPING</name>
<dbReference type="AlphaFoldDB" id="A0A1Y2LY68"/>
<protein>
    <submittedName>
        <fullName evidence="1">Uncharacterized protein</fullName>
    </submittedName>
</protein>
<dbReference type="EMBL" id="KZ107845">
    <property type="protein sequence ID" value="OSS48835.1"/>
    <property type="molecule type" value="Genomic_DNA"/>
</dbReference>
<sequence length="108" mass="12548">MDAAFRCMNHNTIDRTISRFVEWKHTCLQQRCSVDQLGSDMRRIITCMQNMDDPASSRPSRLMTNIQGSLVNCTEALHDLPKVVQEMKPSRLTFHLHLRLLATFKTQE</sequence>
<keyword evidence="2" id="KW-1185">Reference proteome</keyword>
<dbReference type="InParanoid" id="A0A1Y2LY68"/>
<organism evidence="1 2">
    <name type="scientific">Epicoccum nigrum</name>
    <name type="common">Soil fungus</name>
    <name type="synonym">Epicoccum purpurascens</name>
    <dbReference type="NCBI Taxonomy" id="105696"/>
    <lineage>
        <taxon>Eukaryota</taxon>
        <taxon>Fungi</taxon>
        <taxon>Dikarya</taxon>
        <taxon>Ascomycota</taxon>
        <taxon>Pezizomycotina</taxon>
        <taxon>Dothideomycetes</taxon>
        <taxon>Pleosporomycetidae</taxon>
        <taxon>Pleosporales</taxon>
        <taxon>Pleosporineae</taxon>
        <taxon>Didymellaceae</taxon>
        <taxon>Epicoccum</taxon>
    </lineage>
</organism>
<accession>A0A1Y2LY68</accession>
<proteinExistence type="predicted"/>
<evidence type="ECO:0000313" key="1">
    <source>
        <dbReference type="EMBL" id="OSS48835.1"/>
    </source>
</evidence>
<evidence type="ECO:0000313" key="2">
    <source>
        <dbReference type="Proteomes" id="UP000193240"/>
    </source>
</evidence>
<dbReference type="Proteomes" id="UP000193240">
    <property type="component" value="Unassembled WGS sequence"/>
</dbReference>
<reference evidence="1 2" key="1">
    <citation type="journal article" date="2017" name="Genome Announc.">
        <title>Genome sequence of the saprophytic ascomycete Epicoccum nigrum ICMP 19927 strain isolated from New Zealand.</title>
        <authorList>
            <person name="Fokin M."/>
            <person name="Fleetwood D."/>
            <person name="Weir B.S."/>
            <person name="Villas-Boas S.G."/>
        </authorList>
    </citation>
    <scope>NUCLEOTIDE SEQUENCE [LARGE SCALE GENOMIC DNA]</scope>
    <source>
        <strain evidence="1 2">ICMP 19927</strain>
    </source>
</reference>
<gene>
    <name evidence="1" type="ORF">B5807_06903</name>
</gene>